<evidence type="ECO:0000256" key="2">
    <source>
        <dbReference type="ARBA" id="ARBA00022840"/>
    </source>
</evidence>
<keyword evidence="2" id="KW-0067">ATP-binding</keyword>
<reference evidence="8" key="1">
    <citation type="submission" date="2016-12" db="EMBL/GenBank/DDBJ databases">
        <authorList>
            <person name="Varghese N."/>
            <person name="Submissions S."/>
        </authorList>
    </citation>
    <scope>NUCLEOTIDE SEQUENCE [LARGE SCALE GENOMIC DNA]</scope>
    <source>
        <strain evidence="8">DSM 11544</strain>
    </source>
</reference>
<evidence type="ECO:0000259" key="6">
    <source>
        <dbReference type="PROSITE" id="PS50045"/>
    </source>
</evidence>
<dbReference type="CDD" id="cd00009">
    <property type="entry name" value="AAA"/>
    <property type="match status" value="1"/>
</dbReference>
<dbReference type="SMART" id="SM00382">
    <property type="entry name" value="AAA"/>
    <property type="match status" value="1"/>
</dbReference>
<dbReference type="InterPro" id="IPR027417">
    <property type="entry name" value="P-loop_NTPase"/>
</dbReference>
<evidence type="ECO:0000256" key="1">
    <source>
        <dbReference type="ARBA" id="ARBA00022741"/>
    </source>
</evidence>
<dbReference type="PRINTS" id="PR01590">
    <property type="entry name" value="HTHFIS"/>
</dbReference>
<keyword evidence="3" id="KW-0805">Transcription regulation</keyword>
<dbReference type="EMBL" id="FRDN01000004">
    <property type="protein sequence ID" value="SHN58144.1"/>
    <property type="molecule type" value="Genomic_DNA"/>
</dbReference>
<dbReference type="PROSITE" id="PS00688">
    <property type="entry name" value="SIGMA54_INTERACT_3"/>
    <property type="match status" value="1"/>
</dbReference>
<dbReference type="Pfam" id="PF25601">
    <property type="entry name" value="AAA_lid_14"/>
    <property type="match status" value="1"/>
</dbReference>
<dbReference type="InterPro" id="IPR029016">
    <property type="entry name" value="GAF-like_dom_sf"/>
</dbReference>
<dbReference type="AlphaFoldDB" id="A0A1M7SI69"/>
<dbReference type="InterPro" id="IPR058031">
    <property type="entry name" value="AAA_lid_NorR"/>
</dbReference>
<dbReference type="PROSITE" id="PS00675">
    <property type="entry name" value="SIGMA54_INTERACT_1"/>
    <property type="match status" value="1"/>
</dbReference>
<keyword evidence="5" id="KW-0804">Transcription</keyword>
<dbReference type="GO" id="GO:0006355">
    <property type="term" value="P:regulation of DNA-templated transcription"/>
    <property type="evidence" value="ECO:0007669"/>
    <property type="project" value="InterPro"/>
</dbReference>
<protein>
    <submittedName>
        <fullName evidence="7">Regulatory protein, Fis family</fullName>
    </submittedName>
</protein>
<dbReference type="Gene3D" id="1.10.10.60">
    <property type="entry name" value="Homeodomain-like"/>
    <property type="match status" value="1"/>
</dbReference>
<dbReference type="Gene3D" id="3.40.50.300">
    <property type="entry name" value="P-loop containing nucleotide triphosphate hydrolases"/>
    <property type="match status" value="1"/>
</dbReference>
<sequence>MLSIENYLSPIIRNIDSSLRFELDEADIVYIDKVRQLKLDLINNRVKLKDVDIVRLDIAESWLRSFQEYHVDMQDCSKAPALNQKAFSKRVSEKEKLLKAAEPYIEQLESIAANTHCFIMLTDEQGVILRVVEGDFQEAKNTNTQLQLLPGGVWTEATVGTCSHALSIFLQCPTQVCGSEHYCESFSHSSCSSAPIFNANGGLEGVLSIASPYIQRQSSHSLGLVVSTAWAIQNEIQLLGKNRLYAIPAQERSPNHSEAQFKFKEILGESAAMLTTIDNARKFARIEANILIQGESGTGKEVFAQSIHNESRPRGPFVAENCAAIPRTLIESELFGYEGGSFTGAERQGRIGKIEQANGGTLFLDEIGDMPLELQAVLLRVIEEKKVKRVGGNRSIPVDFRLITATNKDLLKLTRNNQFREDLYYRIATFKICIPPLRERGGDILHLAEHYIKLYAQKQKIRVPSLSKTAKYMLLKYDWPGNVRQLQNAVLYAVTMAKNGQIRPEDFPSEIVLENTQANNPKAQPLTSGKVDDCGKDKITSINELEKVAIERALQQTNNNIRIASELLGMSKSTLYRKIKEYDLFLKN</sequence>
<organism evidence="7 8">
    <name type="scientific">Desulfitobacterium chlororespirans DSM 11544</name>
    <dbReference type="NCBI Taxonomy" id="1121395"/>
    <lineage>
        <taxon>Bacteria</taxon>
        <taxon>Bacillati</taxon>
        <taxon>Bacillota</taxon>
        <taxon>Clostridia</taxon>
        <taxon>Eubacteriales</taxon>
        <taxon>Desulfitobacteriaceae</taxon>
        <taxon>Desulfitobacterium</taxon>
    </lineage>
</organism>
<dbReference type="GO" id="GO:0043565">
    <property type="term" value="F:sequence-specific DNA binding"/>
    <property type="evidence" value="ECO:0007669"/>
    <property type="project" value="InterPro"/>
</dbReference>
<accession>A0A1M7SI69</accession>
<dbReference type="FunFam" id="3.40.50.300:FF:000006">
    <property type="entry name" value="DNA-binding transcriptional regulator NtrC"/>
    <property type="match status" value="1"/>
</dbReference>
<dbReference type="PROSITE" id="PS50045">
    <property type="entry name" value="SIGMA54_INTERACT_4"/>
    <property type="match status" value="1"/>
</dbReference>
<dbReference type="PANTHER" id="PTHR32071">
    <property type="entry name" value="TRANSCRIPTIONAL REGULATORY PROTEIN"/>
    <property type="match status" value="1"/>
</dbReference>
<evidence type="ECO:0000256" key="4">
    <source>
        <dbReference type="ARBA" id="ARBA00023125"/>
    </source>
</evidence>
<dbReference type="SUPFAM" id="SSF52540">
    <property type="entry name" value="P-loop containing nucleoside triphosphate hydrolases"/>
    <property type="match status" value="1"/>
</dbReference>
<dbReference type="STRING" id="1121395.SAMN02745215_00894"/>
<keyword evidence="1" id="KW-0547">Nucleotide-binding</keyword>
<dbReference type="InterPro" id="IPR002078">
    <property type="entry name" value="Sigma_54_int"/>
</dbReference>
<dbReference type="Pfam" id="PF02954">
    <property type="entry name" value="HTH_8"/>
    <property type="match status" value="1"/>
</dbReference>
<dbReference type="RefSeq" id="WP_072771455.1">
    <property type="nucleotide sequence ID" value="NZ_FRDN01000004.1"/>
</dbReference>
<gene>
    <name evidence="7" type="ORF">SAMN02745215_00894</name>
</gene>
<dbReference type="PROSITE" id="PS00676">
    <property type="entry name" value="SIGMA54_INTERACT_2"/>
    <property type="match status" value="1"/>
</dbReference>
<dbReference type="SUPFAM" id="SSF46689">
    <property type="entry name" value="Homeodomain-like"/>
    <property type="match status" value="1"/>
</dbReference>
<evidence type="ECO:0000256" key="3">
    <source>
        <dbReference type="ARBA" id="ARBA00023015"/>
    </source>
</evidence>
<proteinExistence type="predicted"/>
<feature type="domain" description="Sigma-54 factor interaction" evidence="6">
    <location>
        <begin position="266"/>
        <end position="495"/>
    </location>
</feature>
<dbReference type="Gene3D" id="1.10.8.60">
    <property type="match status" value="1"/>
</dbReference>
<dbReference type="Pfam" id="PF00158">
    <property type="entry name" value="Sigma54_activat"/>
    <property type="match status" value="1"/>
</dbReference>
<dbReference type="InterPro" id="IPR025943">
    <property type="entry name" value="Sigma_54_int_dom_ATP-bd_2"/>
</dbReference>
<evidence type="ECO:0000313" key="8">
    <source>
        <dbReference type="Proteomes" id="UP000184010"/>
    </source>
</evidence>
<dbReference type="InterPro" id="IPR009057">
    <property type="entry name" value="Homeodomain-like_sf"/>
</dbReference>
<evidence type="ECO:0000313" key="7">
    <source>
        <dbReference type="EMBL" id="SHN58144.1"/>
    </source>
</evidence>
<dbReference type="PANTHER" id="PTHR32071:SF57">
    <property type="entry name" value="C4-DICARBOXYLATE TRANSPORT TRANSCRIPTIONAL REGULATORY PROTEIN DCTD"/>
    <property type="match status" value="1"/>
</dbReference>
<keyword evidence="8" id="KW-1185">Reference proteome</keyword>
<dbReference type="GO" id="GO:0005524">
    <property type="term" value="F:ATP binding"/>
    <property type="evidence" value="ECO:0007669"/>
    <property type="project" value="UniProtKB-KW"/>
</dbReference>
<dbReference type="InterPro" id="IPR025662">
    <property type="entry name" value="Sigma_54_int_dom_ATP-bd_1"/>
</dbReference>
<evidence type="ECO:0000256" key="5">
    <source>
        <dbReference type="ARBA" id="ARBA00023163"/>
    </source>
</evidence>
<dbReference type="InterPro" id="IPR025944">
    <property type="entry name" value="Sigma_54_int_dom_CS"/>
</dbReference>
<dbReference type="Proteomes" id="UP000184010">
    <property type="component" value="Unassembled WGS sequence"/>
</dbReference>
<dbReference type="InterPro" id="IPR003593">
    <property type="entry name" value="AAA+_ATPase"/>
</dbReference>
<dbReference type="Gene3D" id="3.30.450.40">
    <property type="match status" value="1"/>
</dbReference>
<dbReference type="InterPro" id="IPR002197">
    <property type="entry name" value="HTH_Fis"/>
</dbReference>
<name>A0A1M7SI69_9FIRM</name>
<keyword evidence="4" id="KW-0238">DNA-binding</keyword>